<dbReference type="SUPFAM" id="SSF48403">
    <property type="entry name" value="Ankyrin repeat"/>
    <property type="match status" value="1"/>
</dbReference>
<dbReference type="EMBL" id="VJMJ01000228">
    <property type="protein sequence ID" value="KAF0726043.1"/>
    <property type="molecule type" value="Genomic_DNA"/>
</dbReference>
<name>A0A6G0WF82_9STRA</name>
<comment type="caution">
    <text evidence="1">The sequence shown here is derived from an EMBL/GenBank/DDBJ whole genome shotgun (WGS) entry which is preliminary data.</text>
</comment>
<evidence type="ECO:0000313" key="2">
    <source>
        <dbReference type="Proteomes" id="UP000481153"/>
    </source>
</evidence>
<dbReference type="InterPro" id="IPR036770">
    <property type="entry name" value="Ankyrin_rpt-contain_sf"/>
</dbReference>
<organism evidence="1 2">
    <name type="scientific">Aphanomyces euteiches</name>
    <dbReference type="NCBI Taxonomy" id="100861"/>
    <lineage>
        <taxon>Eukaryota</taxon>
        <taxon>Sar</taxon>
        <taxon>Stramenopiles</taxon>
        <taxon>Oomycota</taxon>
        <taxon>Saprolegniomycetes</taxon>
        <taxon>Saprolegniales</taxon>
        <taxon>Verrucalvaceae</taxon>
        <taxon>Aphanomyces</taxon>
    </lineage>
</organism>
<gene>
    <name evidence="1" type="ORF">Ae201684_015629</name>
</gene>
<dbReference type="AlphaFoldDB" id="A0A6G0WF82"/>
<evidence type="ECO:0000313" key="1">
    <source>
        <dbReference type="EMBL" id="KAF0726043.1"/>
    </source>
</evidence>
<dbReference type="Gene3D" id="1.25.40.20">
    <property type="entry name" value="Ankyrin repeat-containing domain"/>
    <property type="match status" value="1"/>
</dbReference>
<protein>
    <submittedName>
        <fullName evidence="1">Uncharacterized protein</fullName>
    </submittedName>
</protein>
<accession>A0A6G0WF82</accession>
<dbReference type="VEuPathDB" id="FungiDB:AeMF1_000455"/>
<keyword evidence="2" id="KW-1185">Reference proteome</keyword>
<sequence length="277" mass="32119">MIAAVADKAVEMMDFLRERRADVDSGGDHGHKLLLFAAEHGASPDAWAYLMKWREESKLKSKAKTDLITHVNSNPDIEEPALDLAVRGRNWKLAEHLLAQHDAEDRPRRVLALLEDVLWCHDEVAALAFLRLQVVQRSLQDPRRHLFSFKSCSTCVRLVVSNRSVVVVEELERYELFRSFIFAYCCQSAINDRPLWAAIMKRFREDETWRNSREAYLVQRRKIGLPDYIGKRMAEFLFALDTAKIVQEFWRPPESDCGCGCDDVDFHENLFKDDGDY</sequence>
<dbReference type="Proteomes" id="UP000481153">
    <property type="component" value="Unassembled WGS sequence"/>
</dbReference>
<proteinExistence type="predicted"/>
<reference evidence="1 2" key="1">
    <citation type="submission" date="2019-07" db="EMBL/GenBank/DDBJ databases">
        <title>Genomics analysis of Aphanomyces spp. identifies a new class of oomycete effector associated with host adaptation.</title>
        <authorList>
            <person name="Gaulin E."/>
        </authorList>
    </citation>
    <scope>NUCLEOTIDE SEQUENCE [LARGE SCALE GENOMIC DNA]</scope>
    <source>
        <strain evidence="1 2">ATCC 201684</strain>
    </source>
</reference>